<dbReference type="Gene3D" id="2.60.40.10">
    <property type="entry name" value="Immunoglobulins"/>
    <property type="match status" value="1"/>
</dbReference>
<dbReference type="CDD" id="cd00090">
    <property type="entry name" value="HTH_ARSR"/>
    <property type="match status" value="2"/>
</dbReference>
<dbReference type="PANTHER" id="PTHR36216:SF1">
    <property type="entry name" value="HTH ARSR-TYPE DOMAIN-CONTAINING PROTEIN"/>
    <property type="match status" value="1"/>
</dbReference>
<dbReference type="PANTHER" id="PTHR36216">
    <property type="entry name" value="TRANSCRIPTIONAL REGULATOR, TRMB"/>
    <property type="match status" value="1"/>
</dbReference>
<feature type="domain" description="HTH marR-type" evidence="1">
    <location>
        <begin position="814"/>
        <end position="860"/>
    </location>
</feature>
<dbReference type="GO" id="GO:0003700">
    <property type="term" value="F:DNA-binding transcription factor activity"/>
    <property type="evidence" value="ECO:0007669"/>
    <property type="project" value="InterPro"/>
</dbReference>
<evidence type="ECO:0000259" key="1">
    <source>
        <dbReference type="Pfam" id="PF12802"/>
    </source>
</evidence>
<dbReference type="InterPro" id="IPR013783">
    <property type="entry name" value="Ig-like_fold"/>
</dbReference>
<dbReference type="Pfam" id="PF12802">
    <property type="entry name" value="MarR_2"/>
    <property type="match status" value="1"/>
</dbReference>
<dbReference type="Gene3D" id="1.10.10.10">
    <property type="entry name" value="Winged helix-like DNA-binding domain superfamily/Winged helix DNA-binding domain"/>
    <property type="match status" value="2"/>
</dbReference>
<sequence>MSARATCGYALVGLLFLGALVLLPGSEANSIELLKYNHLNANEENQLEYIIQNPTPGELDYELDFSVYSLDRQEALAGVSVSRNVALDSYLSDTVEFPFTIPTSGEYEFHLQATISNSSSSWQEQVATLLTFREFIADLPLEEYARLDYDASIDNGFWDYDDTLQLVGGDGSQFATGAVLGPFDTSLIRGPLLHLEHTATPLEGDLRISYALDYNPQNRYSTEWHDLLLLPDELATISLLELPEAGHFYLRFYAACASDDCGWEITAGDLSGVKRWHDLAVTAGEYTFLGLESSTTVEVTVENRGIYAQELGNISARLAVYEGDTVAEETFQSIAIEPGETRIFSFTPTLQTPGIYRSLLLVELHDGRLYSNQQELFLGHSATTLTPGKDTAFSRAAVLLDAPQLPTAIPYIWHYSFGDRHVLEIESDYLDELASSSNVLAAVSLDAYGVALSTLLPPVTAENNWPVFSAEMTDRQPLELGVSLINTGFYTENFVLEYHYSPLFLASVSGPSTALIAPGTVATIPVTITPHASIPQPGSSPVTVTVRLPGVGISEYVTLLLDYREPGFEASEIRLDRHSLLAGQEIRGKLALFNDGFPADGLRTEVVLLAPSGTETRLWNSNIEELGHGEEFSTSFSHSPQQGGLYQLRLEVYQQDVLLYSALAGQDFRVVAGDGEELAEPPALEIPRPALNMLALLSFLGLAFYTVSSENSRYLGFKLFLPLYTRLRRDTLADEPTRQNLMRYIYVHPGANFTQLRDHFDLHNGTLSHHLNVLENHSVIESFRAGRQRLFYPCRAERAGVVARPPVTGEVQQQIVMLIKDEPGITQSMIATRLDMSRQKVNYHVNALTRQALIRVERSGRITRLFPLHFT</sequence>
<organism evidence="2">
    <name type="scientific">uncultured marine group II/III euryarchaeote KM3_177_A07</name>
    <dbReference type="NCBI Taxonomy" id="1457938"/>
    <lineage>
        <taxon>Archaea</taxon>
        <taxon>Methanobacteriati</taxon>
        <taxon>Methanobacteriota</taxon>
        <taxon>environmental samples</taxon>
    </lineage>
</organism>
<name>A0A075GSW9_9EURY</name>
<dbReference type="EMBL" id="KF900721">
    <property type="protein sequence ID" value="AIF04863.1"/>
    <property type="molecule type" value="Genomic_DNA"/>
</dbReference>
<evidence type="ECO:0000313" key="2">
    <source>
        <dbReference type="EMBL" id="AIF04863.1"/>
    </source>
</evidence>
<dbReference type="SUPFAM" id="SSF46785">
    <property type="entry name" value="Winged helix' DNA-binding domain"/>
    <property type="match status" value="2"/>
</dbReference>
<dbReference type="InterPro" id="IPR036388">
    <property type="entry name" value="WH-like_DNA-bd_sf"/>
</dbReference>
<dbReference type="AlphaFoldDB" id="A0A075GSW9"/>
<protein>
    <recommendedName>
        <fullName evidence="1">HTH marR-type domain-containing protein</fullName>
    </recommendedName>
</protein>
<accession>A0A075GSW9</accession>
<dbReference type="InterPro" id="IPR036390">
    <property type="entry name" value="WH_DNA-bd_sf"/>
</dbReference>
<dbReference type="InterPro" id="IPR000835">
    <property type="entry name" value="HTH_MarR-typ"/>
</dbReference>
<dbReference type="InterPro" id="IPR011991">
    <property type="entry name" value="ArsR-like_HTH"/>
</dbReference>
<reference evidence="2" key="1">
    <citation type="journal article" date="2014" name="Genome Biol. Evol.">
        <title>Pangenome evidence for extensive interdomain horizontal transfer affecting lineage core and shell genes in uncultured planktonic thaumarchaeota and euryarchaeota.</title>
        <authorList>
            <person name="Deschamps P."/>
            <person name="Zivanovic Y."/>
            <person name="Moreira D."/>
            <person name="Rodriguez-Valera F."/>
            <person name="Lopez-Garcia P."/>
        </authorList>
    </citation>
    <scope>NUCLEOTIDE SEQUENCE</scope>
</reference>
<proteinExistence type="predicted"/>